<feature type="compositionally biased region" description="Basic and acidic residues" evidence="2">
    <location>
        <begin position="158"/>
        <end position="180"/>
    </location>
</feature>
<keyword evidence="6" id="KW-1185">Reference proteome</keyword>
<dbReference type="Proteomes" id="UP001580407">
    <property type="component" value="Unassembled WGS sequence"/>
</dbReference>
<dbReference type="InterPro" id="IPR002508">
    <property type="entry name" value="MurNAc-LAA_cat"/>
</dbReference>
<keyword evidence="3" id="KW-0732">Signal</keyword>
<comment type="caution">
    <text evidence="5">The sequence shown here is derived from an EMBL/GenBank/DDBJ whole genome shotgun (WGS) entry which is preliminary data.</text>
</comment>
<evidence type="ECO:0000256" key="1">
    <source>
        <dbReference type="ARBA" id="ARBA00022801"/>
    </source>
</evidence>
<evidence type="ECO:0000259" key="4">
    <source>
        <dbReference type="SMART" id="SM00646"/>
    </source>
</evidence>
<dbReference type="Gene3D" id="3.30.457.10">
    <property type="entry name" value="Copper amine oxidase-like, N-terminal domain"/>
    <property type="match status" value="1"/>
</dbReference>
<gene>
    <name evidence="5" type="ORF">ACE3NQ_02610</name>
</gene>
<accession>A0ABV5B2A5</accession>
<dbReference type="GO" id="GO:0008745">
    <property type="term" value="F:N-acetylmuramoyl-L-alanine amidase activity"/>
    <property type="evidence" value="ECO:0007669"/>
    <property type="project" value="UniProtKB-EC"/>
</dbReference>
<dbReference type="InterPro" id="IPR021731">
    <property type="entry name" value="AMIN_dom"/>
</dbReference>
<feature type="chain" id="PRO_5045454738" evidence="3">
    <location>
        <begin position="26"/>
        <end position="512"/>
    </location>
</feature>
<dbReference type="Gene3D" id="3.40.630.40">
    <property type="entry name" value="Zn-dependent exopeptidases"/>
    <property type="match status" value="1"/>
</dbReference>
<evidence type="ECO:0000256" key="3">
    <source>
        <dbReference type="SAM" id="SignalP"/>
    </source>
</evidence>
<name>A0ABV5B2A5_9BACL</name>
<dbReference type="CDD" id="cd02696">
    <property type="entry name" value="MurNAc-LAA"/>
    <property type="match status" value="1"/>
</dbReference>
<dbReference type="SUPFAM" id="SSF55383">
    <property type="entry name" value="Copper amine oxidase, domain N"/>
    <property type="match status" value="1"/>
</dbReference>
<dbReference type="SMART" id="SM00646">
    <property type="entry name" value="Ami_3"/>
    <property type="match status" value="1"/>
</dbReference>
<evidence type="ECO:0000313" key="5">
    <source>
        <dbReference type="EMBL" id="MFB5679808.1"/>
    </source>
</evidence>
<evidence type="ECO:0000313" key="6">
    <source>
        <dbReference type="Proteomes" id="UP001580407"/>
    </source>
</evidence>
<sequence length="512" mass="55555">MKKYGWLLFLAFWLCFIPSFHKAEAAGVNLFLDGKQMNMSGDASGEMVNGKVMVPLRVIGEQMGYKFEWAPKEYKVTVHKSNADISMYVGRTTAYVGDKEVQLDSPPLLRGSSTLVPLRFVGEQLGLSVKWDNAGKAVYLQQLAAAEPDKNNSGNTDVSDKGSSKSDEQAAGRDTDKQTDTDTGTGTDAVENTREVDGISFEDGRLMVSADEGSEPSVFTMTNPDRIVVDFKNAKFAEHLKDRYSEGSDGARVIDVDPNDDVQFIRFAQFNDGGSAARIVLMLNRAKGYSVAQENGEYVITLNDSPGAPADQAVNTPVKPSNPAVPSGQDGRWLVLLDAGHGGKDPGTSGITGRKEKDFNLAVALKVQERLQGDPNIELVMTRDGDTYPELAERSSMANSLNANIFVSIHANSVTKSATSALVNGSETYYTKADSKELATVMHKYLVEATGFKDNGIKVKSLHVTRETKMPAVLLEAGYLSNAENEAALYSEETQNRIADGIVNGLREYLGL</sequence>
<evidence type="ECO:0000256" key="2">
    <source>
        <dbReference type="SAM" id="MobiDB-lite"/>
    </source>
</evidence>
<organism evidence="5 6">
    <name type="scientific">Paenibacillus terreus</name>
    <dbReference type="NCBI Taxonomy" id="1387834"/>
    <lineage>
        <taxon>Bacteria</taxon>
        <taxon>Bacillati</taxon>
        <taxon>Bacillota</taxon>
        <taxon>Bacilli</taxon>
        <taxon>Bacillales</taxon>
        <taxon>Paenibacillaceae</taxon>
        <taxon>Paenibacillus</taxon>
    </lineage>
</organism>
<dbReference type="SUPFAM" id="SSF53187">
    <property type="entry name" value="Zn-dependent exopeptidases"/>
    <property type="match status" value="1"/>
</dbReference>
<dbReference type="EC" id="3.5.1.28" evidence="5"/>
<keyword evidence="1 5" id="KW-0378">Hydrolase</keyword>
<feature type="signal peptide" evidence="3">
    <location>
        <begin position="1"/>
        <end position="25"/>
    </location>
</feature>
<dbReference type="InterPro" id="IPR050695">
    <property type="entry name" value="N-acetylmuramoyl_amidase_3"/>
</dbReference>
<dbReference type="PANTHER" id="PTHR30404">
    <property type="entry name" value="N-ACETYLMURAMOYL-L-ALANINE AMIDASE"/>
    <property type="match status" value="1"/>
</dbReference>
<feature type="region of interest" description="Disordered" evidence="2">
    <location>
        <begin position="148"/>
        <end position="196"/>
    </location>
</feature>
<dbReference type="EMBL" id="JBHILM010000002">
    <property type="protein sequence ID" value="MFB5679808.1"/>
    <property type="molecule type" value="Genomic_DNA"/>
</dbReference>
<dbReference type="RefSeq" id="WP_375523641.1">
    <property type="nucleotide sequence ID" value="NZ_JBHILM010000002.1"/>
</dbReference>
<dbReference type="Pfam" id="PF07833">
    <property type="entry name" value="Cu_amine_oxidN1"/>
    <property type="match status" value="1"/>
</dbReference>
<dbReference type="InterPro" id="IPR012854">
    <property type="entry name" value="Cu_amine_oxidase-like_N"/>
</dbReference>
<dbReference type="PANTHER" id="PTHR30404:SF0">
    <property type="entry name" value="N-ACETYLMURAMOYL-L-ALANINE AMIDASE AMIC"/>
    <property type="match status" value="1"/>
</dbReference>
<proteinExistence type="predicted"/>
<protein>
    <submittedName>
        <fullName evidence="5">N-acetylmuramoyl-L-alanine amidase</fullName>
        <ecNumber evidence="5">3.5.1.28</ecNumber>
    </submittedName>
</protein>
<dbReference type="Pfam" id="PF11741">
    <property type="entry name" value="AMIN"/>
    <property type="match status" value="1"/>
</dbReference>
<dbReference type="InterPro" id="IPR036582">
    <property type="entry name" value="Mao_N_sf"/>
</dbReference>
<dbReference type="Gene3D" id="2.60.40.3500">
    <property type="match status" value="1"/>
</dbReference>
<feature type="domain" description="MurNAc-LAA" evidence="4">
    <location>
        <begin position="395"/>
        <end position="507"/>
    </location>
</feature>
<dbReference type="Pfam" id="PF01520">
    <property type="entry name" value="Amidase_3"/>
    <property type="match status" value="1"/>
</dbReference>
<reference evidence="5 6" key="1">
    <citation type="submission" date="2024-09" db="EMBL/GenBank/DDBJ databases">
        <authorList>
            <person name="Ruan L."/>
        </authorList>
    </citation>
    <scope>NUCLEOTIDE SEQUENCE [LARGE SCALE GENOMIC DNA]</scope>
    <source>
        <strain evidence="5 6">D33</strain>
    </source>
</reference>